<feature type="region of interest" description="Disordered" evidence="1">
    <location>
        <begin position="613"/>
        <end position="633"/>
    </location>
</feature>
<accession>A0A024VBS4</accession>
<evidence type="ECO:0000313" key="3">
    <source>
        <dbReference type="Proteomes" id="UP000030690"/>
    </source>
</evidence>
<dbReference type="EMBL" id="KI925024">
    <property type="protein sequence ID" value="ETW20231.1"/>
    <property type="molecule type" value="Genomic_DNA"/>
</dbReference>
<dbReference type="AlphaFoldDB" id="A0A024VBS4"/>
<evidence type="ECO:0000313" key="2">
    <source>
        <dbReference type="EMBL" id="ETW20231.1"/>
    </source>
</evidence>
<feature type="compositionally biased region" description="Polar residues" evidence="1">
    <location>
        <begin position="294"/>
        <end position="313"/>
    </location>
</feature>
<dbReference type="Proteomes" id="UP000030690">
    <property type="component" value="Unassembled WGS sequence"/>
</dbReference>
<reference evidence="2 3" key="2">
    <citation type="submission" date="2013-02" db="EMBL/GenBank/DDBJ databases">
        <title>The Genome Sequence of Plasmodium falciparum Vietnam Oak-Knoll (FVO).</title>
        <authorList>
            <consortium name="The Broad Institute Genome Sequencing Platform"/>
            <consortium name="The Broad Institute Genome Sequencing Center for Infectious Disease"/>
            <person name="Neafsey D."/>
            <person name="Cheeseman I."/>
            <person name="Volkman S."/>
            <person name="Adams J."/>
            <person name="Walker B."/>
            <person name="Young S.K."/>
            <person name="Zeng Q."/>
            <person name="Gargeya S."/>
            <person name="Fitzgerald M."/>
            <person name="Haas B."/>
            <person name="Abouelleil A."/>
            <person name="Alvarado L."/>
            <person name="Arachchi H.M."/>
            <person name="Berlin A.M."/>
            <person name="Chapman S.B."/>
            <person name="Dewar J."/>
            <person name="Goldberg J."/>
            <person name="Griggs A."/>
            <person name="Gujja S."/>
            <person name="Hansen M."/>
            <person name="Howarth C."/>
            <person name="Imamovic A."/>
            <person name="Larimer J."/>
            <person name="McCowan C."/>
            <person name="Murphy C."/>
            <person name="Neiman D."/>
            <person name="Pearson M."/>
            <person name="Priest M."/>
            <person name="Roberts A."/>
            <person name="Saif S."/>
            <person name="Shea T."/>
            <person name="Sisk P."/>
            <person name="Sykes S."/>
            <person name="Wortman J."/>
            <person name="Nusbaum C."/>
            <person name="Birren B."/>
        </authorList>
    </citation>
    <scope>NUCLEOTIDE SEQUENCE [LARGE SCALE GENOMIC DNA]</scope>
    <source>
        <strain evidence="3">Vietnam Oak-Knoll (FVO)</strain>
    </source>
</reference>
<evidence type="ECO:0000256" key="1">
    <source>
        <dbReference type="SAM" id="MobiDB-lite"/>
    </source>
</evidence>
<organism evidence="2 3">
    <name type="scientific">Plasmodium falciparum Vietnam Oak-Knoll</name>
    <name type="common">FVO</name>
    <dbReference type="NCBI Taxonomy" id="1036723"/>
    <lineage>
        <taxon>Eukaryota</taxon>
        <taxon>Sar</taxon>
        <taxon>Alveolata</taxon>
        <taxon>Apicomplexa</taxon>
        <taxon>Aconoidasida</taxon>
        <taxon>Haemosporida</taxon>
        <taxon>Plasmodiidae</taxon>
        <taxon>Plasmodium</taxon>
        <taxon>Plasmodium (Laverania)</taxon>
    </lineage>
</organism>
<name>A0A024VBS4_PLAFA</name>
<feature type="region of interest" description="Disordered" evidence="1">
    <location>
        <begin position="288"/>
        <end position="319"/>
    </location>
</feature>
<dbReference type="OrthoDB" id="332663at2759"/>
<sequence length="633" mass="75619">MIKINKNHDKNHDKNHVKNNVEYYNDVFTHLYNCDDGGEEPKEYSHKKKQVNNKKKWKKQYKAVKLYMNMFLNNYKLKKGKGNCKNLSSVKKRRKKKKIIQNDYIRIINAEKEYVQKYHEDKIFLDNIKNVSSCELIKDCSYSVFFYNLFIKGLYLNKQNLEHATEKEHIQKNITKNELHINKTSEHVSNITKLKKNYNKHNVILFKGKYTRQLICDYLKFLLNSIQNEHTIKAHFYILDYVNDLENKKKEMAKKIKMESFIFTNSNEEDKLCKDIILNCNILNEQKEDDNKSDNPLYSNNNTLKEQNTSTPLPSHEIQTESMNSPNLLNVKNMNQTKDDNGCTKEEIIKSNNLMKTYDIKINEHIYNKILNNFISELKSFFFSILEKIRSSKLLLRFIVTFSEICLILTPHYVNIINFIEILCDFGHIIPIHYISHFIHFFQCNKNIFIQKYKEFQHCIINNDPIKIQSVGARLIGFIKILQKKIHLNNNEQSMYSFFLNLLLSECLPINHLGFCNRQSAKNNFHYFFQESLDCCYKKFKEEQILYDNFELNIQNNIKNYKKIKTIIEHEIELNSDKYLIKEEDENFISAKNVISDEQDGEDTLYKKRKREEFKETSLTKKKQKKKSNTFNK</sequence>
<feature type="compositionally biased region" description="Basic residues" evidence="1">
    <location>
        <begin position="620"/>
        <end position="633"/>
    </location>
</feature>
<reference evidence="2 3" key="1">
    <citation type="submission" date="2013-02" db="EMBL/GenBank/DDBJ databases">
        <title>The Genome Annotation of Plasmodium falciparum Vietnam Oak-Knoll (FVO).</title>
        <authorList>
            <consortium name="The Broad Institute Genome Sequencing Platform"/>
            <consortium name="The Broad Institute Genome Sequencing Center for Infectious Disease"/>
            <person name="Neafsey D."/>
            <person name="Hoffman S."/>
            <person name="Volkman S."/>
            <person name="Rosenthal P."/>
            <person name="Walker B."/>
            <person name="Young S.K."/>
            <person name="Zeng Q."/>
            <person name="Gargeya S."/>
            <person name="Fitzgerald M."/>
            <person name="Haas B."/>
            <person name="Abouelleil A."/>
            <person name="Allen A.W."/>
            <person name="Alvarado L."/>
            <person name="Arachchi H.M."/>
            <person name="Berlin A.M."/>
            <person name="Chapman S.B."/>
            <person name="Gainer-Dewar J."/>
            <person name="Goldberg J."/>
            <person name="Griggs A."/>
            <person name="Gujja S."/>
            <person name="Hansen M."/>
            <person name="Howarth C."/>
            <person name="Imamovic A."/>
            <person name="Ireland A."/>
            <person name="Larimer J."/>
            <person name="McCowan C."/>
            <person name="Murphy C."/>
            <person name="Pearson M."/>
            <person name="Poon T.W."/>
            <person name="Priest M."/>
            <person name="Roberts A."/>
            <person name="Saif S."/>
            <person name="Shea T."/>
            <person name="Sisk P."/>
            <person name="Sykes S."/>
            <person name="Wortman J."/>
            <person name="Nusbaum C."/>
            <person name="Birren B."/>
        </authorList>
    </citation>
    <scope>NUCLEOTIDE SEQUENCE [LARGE SCALE GENOMIC DNA]</scope>
    <source>
        <strain evidence="3">Vietnam Oak-Knoll (FVO)</strain>
    </source>
</reference>
<protein>
    <submittedName>
        <fullName evidence="2">Uncharacterized protein</fullName>
    </submittedName>
</protein>
<dbReference type="PANTHER" id="PTHR15272">
    <property type="entry name" value="CHROMATIN ASSEMBLY FACTOR 1 SUBUNIT A CAF-1 SUBUNIT A"/>
    <property type="match status" value="1"/>
</dbReference>
<dbReference type="PANTHER" id="PTHR15272:SF6">
    <property type="match status" value="1"/>
</dbReference>
<gene>
    <name evidence="2" type="ORF">PFFVO_00855</name>
</gene>
<proteinExistence type="predicted"/>